<evidence type="ECO:0008006" key="3">
    <source>
        <dbReference type="Google" id="ProtNLM"/>
    </source>
</evidence>
<dbReference type="EMBL" id="MGEF01000021">
    <property type="protein sequence ID" value="OGL78912.1"/>
    <property type="molecule type" value="Genomic_DNA"/>
</dbReference>
<comment type="caution">
    <text evidence="1">The sequence shown here is derived from an EMBL/GenBank/DDBJ whole genome shotgun (WGS) entry which is preliminary data.</text>
</comment>
<name>A0A1F7UKU7_9BACT</name>
<dbReference type="Gene3D" id="1.10.3210.10">
    <property type="entry name" value="Hypothetical protein af1432"/>
    <property type="match status" value="1"/>
</dbReference>
<dbReference type="Proteomes" id="UP000176604">
    <property type="component" value="Unassembled WGS sequence"/>
</dbReference>
<dbReference type="SUPFAM" id="SSF109604">
    <property type="entry name" value="HD-domain/PDEase-like"/>
    <property type="match status" value="1"/>
</dbReference>
<evidence type="ECO:0000313" key="1">
    <source>
        <dbReference type="EMBL" id="OGL78912.1"/>
    </source>
</evidence>
<proteinExistence type="predicted"/>
<dbReference type="Pfam" id="PF12917">
    <property type="entry name" value="YfbR-like"/>
    <property type="match status" value="1"/>
</dbReference>
<accession>A0A1F7UKU7</accession>
<evidence type="ECO:0000313" key="2">
    <source>
        <dbReference type="Proteomes" id="UP000176604"/>
    </source>
</evidence>
<dbReference type="AlphaFoldDB" id="A0A1F7UKU7"/>
<sequence length="218" mass="24243">MGAGVRGSALTPTVFIKDKLSASHRMASMKVKFGTIYTPQGVLKEVMRRPNLDLMMNLFRIPRAFSVSGFGDWDVGRHSVCTAFIALKWAGIKKMSPAARNELVTLALLHDLHESVTGDILPFFKTKEIKQAVGAIQGSFLRSFGIATPARLLPDLKIADMAAFLYEIRQSSAATLRRAQAQWLKKIYARQKRELLRVARAHGVTLPLVQRLLKELGL</sequence>
<gene>
    <name evidence="1" type="ORF">A3J43_00830</name>
</gene>
<protein>
    <recommendedName>
        <fullName evidence="3">5'-deoxynucleotidase</fullName>
    </recommendedName>
</protein>
<reference evidence="1 2" key="1">
    <citation type="journal article" date="2016" name="Nat. Commun.">
        <title>Thousands of microbial genomes shed light on interconnected biogeochemical processes in an aquifer system.</title>
        <authorList>
            <person name="Anantharaman K."/>
            <person name="Brown C.T."/>
            <person name="Hug L.A."/>
            <person name="Sharon I."/>
            <person name="Castelle C.J."/>
            <person name="Probst A.J."/>
            <person name="Thomas B.C."/>
            <person name="Singh A."/>
            <person name="Wilkins M.J."/>
            <person name="Karaoz U."/>
            <person name="Brodie E.L."/>
            <person name="Williams K.H."/>
            <person name="Hubbard S.S."/>
            <person name="Banfield J.F."/>
        </authorList>
    </citation>
    <scope>NUCLEOTIDE SEQUENCE [LARGE SCALE GENOMIC DNA]</scope>
</reference>
<organism evidence="1 2">
    <name type="scientific">Candidatus Uhrbacteria bacterium RIFCSPHIGHO2_12_FULL_54_23</name>
    <dbReference type="NCBI Taxonomy" id="1802397"/>
    <lineage>
        <taxon>Bacteria</taxon>
        <taxon>Candidatus Uhriibacteriota</taxon>
    </lineage>
</organism>
<dbReference type="STRING" id="1802397.A3J43_00830"/>